<name>A0A368NAQ4_9EURY</name>
<feature type="transmembrane region" description="Helical" evidence="1">
    <location>
        <begin position="166"/>
        <end position="186"/>
    </location>
</feature>
<comment type="caution">
    <text evidence="1">Lacks conserved residue(s) required for the propagation of feature annotation.</text>
</comment>
<feature type="transmembrane region" description="Helical" evidence="1">
    <location>
        <begin position="321"/>
        <end position="347"/>
    </location>
</feature>
<organism evidence="2 3">
    <name type="scientific">Haloplanus salinus</name>
    <dbReference type="NCBI Taxonomy" id="1126245"/>
    <lineage>
        <taxon>Archaea</taxon>
        <taxon>Methanobacteriati</taxon>
        <taxon>Methanobacteriota</taxon>
        <taxon>Stenosarchaea group</taxon>
        <taxon>Halobacteria</taxon>
        <taxon>Halobacteriales</taxon>
        <taxon>Haloferacaceae</taxon>
        <taxon>Haloplanus</taxon>
    </lineage>
</organism>
<reference evidence="2 3" key="1">
    <citation type="submission" date="2018-07" db="EMBL/GenBank/DDBJ databases">
        <title>Genome sequences of Haloplanus salinus JCM 18368T.</title>
        <authorList>
            <person name="Kim Y.B."/>
            <person name="Roh S.W."/>
        </authorList>
    </citation>
    <scope>NUCLEOTIDE SEQUENCE [LARGE SCALE GENOMIC DNA]</scope>
    <source>
        <strain evidence="2 3">JCM 18368</strain>
    </source>
</reference>
<dbReference type="AlphaFoldDB" id="A0A368NAQ4"/>
<comment type="cofactor">
    <cofactor evidence="1">
        <name>Fe(2+)</name>
        <dbReference type="ChEBI" id="CHEBI:29033"/>
    </cofactor>
</comment>
<proteinExistence type="inferred from homology"/>
<feature type="transmembrane region" description="Helical" evidence="1">
    <location>
        <begin position="20"/>
        <end position="39"/>
    </location>
</feature>
<feature type="transmembrane region" description="Helical" evidence="1">
    <location>
        <begin position="231"/>
        <end position="251"/>
    </location>
</feature>
<keyword evidence="1" id="KW-0560">Oxidoreductase</keyword>
<evidence type="ECO:0000256" key="1">
    <source>
        <dbReference type="HAMAP-Rule" id="MF_02093"/>
    </source>
</evidence>
<keyword evidence="1 2" id="KW-0223">Dioxygenase</keyword>
<dbReference type="HAMAP" id="MF_02093">
    <property type="entry name" value="Beta_carotene_diox"/>
    <property type="match status" value="1"/>
</dbReference>
<feature type="transmembrane region" description="Helical" evidence="1">
    <location>
        <begin position="88"/>
        <end position="117"/>
    </location>
</feature>
<dbReference type="OrthoDB" id="206064at2157"/>
<dbReference type="GO" id="GO:0016121">
    <property type="term" value="P:carotene catabolic process"/>
    <property type="evidence" value="ECO:0007669"/>
    <property type="project" value="UniProtKB-UniRule"/>
</dbReference>
<evidence type="ECO:0000313" key="2">
    <source>
        <dbReference type="EMBL" id="RCU46614.1"/>
    </source>
</evidence>
<comment type="subcellular location">
    <subcellularLocation>
        <location evidence="1">Cell membrane</location>
        <topology evidence="1">Multi-pass membrane protein</topology>
    </subcellularLocation>
</comment>
<dbReference type="GO" id="GO:0005886">
    <property type="term" value="C:plasma membrane"/>
    <property type="evidence" value="ECO:0007669"/>
    <property type="project" value="UniProtKB-SubCell"/>
</dbReference>
<keyword evidence="3" id="KW-1185">Reference proteome</keyword>
<keyword evidence="1" id="KW-0479">Metal-binding</keyword>
<keyword evidence="1" id="KW-0812">Transmembrane</keyword>
<dbReference type="RefSeq" id="WP_114448168.1">
    <property type="nucleotide sequence ID" value="NZ_QPHM01000001.1"/>
</dbReference>
<dbReference type="GO" id="GO:0010436">
    <property type="term" value="F:carotenoid dioxygenase activity"/>
    <property type="evidence" value="ECO:0007669"/>
    <property type="project" value="UniProtKB-UniRule"/>
</dbReference>
<keyword evidence="1" id="KW-1133">Transmembrane helix</keyword>
<comment type="catalytic activity">
    <reaction evidence="1">
        <text>all-trans-beta-carotene + O2 = 2 all-trans-retinal</text>
        <dbReference type="Rhea" id="RHEA:32887"/>
        <dbReference type="ChEBI" id="CHEBI:15379"/>
        <dbReference type="ChEBI" id="CHEBI:17579"/>
        <dbReference type="ChEBI" id="CHEBI:17898"/>
        <dbReference type="EC" id="1.13.11.63"/>
    </reaction>
</comment>
<dbReference type="Proteomes" id="UP000252189">
    <property type="component" value="Unassembled WGS sequence"/>
</dbReference>
<sequence>MTESQIGTSRRLVDAADSVPLTVSRTALLALVVGFAAIRVADLRIPLRIQAGVYLLGMVAMNLPHGGYEHFENLRRRATTFQGRYVGAYLVGISLFAGLLFVAPVAGLALAVGVAVAKGGFGDVHAMDALYGTDHLRSRPQRWLAAAARGGAVMAVPMVFWPETFYAFSTIMVNIFEPGALAGVAGDLGTRRLLIGAGYGAVLVAHLGLGYRNASHTGSFRADAAETLLLVVYFAVVPVVIAVGLYFPLWYSARQVARTTAVNDAIDPEANAGLLDAFDSSDPKRVALASWGVLVVGSLATFGLAAGLWAVSPRPLGGAGLLVGLVAFWSIFISIIALPHVVVGAWLDRERGIWYVP</sequence>
<evidence type="ECO:0000313" key="3">
    <source>
        <dbReference type="Proteomes" id="UP000252189"/>
    </source>
</evidence>
<comment type="similarity">
    <text evidence="1">Belongs to the Brp/Blh beta-carotene diooxygenase family.</text>
</comment>
<keyword evidence="1" id="KW-1003">Cell membrane</keyword>
<dbReference type="InterPro" id="IPR022270">
    <property type="entry name" value="Blh_diox"/>
</dbReference>
<dbReference type="GO" id="GO:0003834">
    <property type="term" value="F:beta-carotene 15,15'-dioxygenase activity"/>
    <property type="evidence" value="ECO:0007669"/>
    <property type="project" value="UniProtKB-EC"/>
</dbReference>
<feature type="transmembrane region" description="Helical" evidence="1">
    <location>
        <begin position="193"/>
        <end position="211"/>
    </location>
</feature>
<accession>A0A368NAQ4</accession>
<gene>
    <name evidence="2" type="ORF">DU504_04415</name>
</gene>
<feature type="transmembrane region" description="Helical" evidence="1">
    <location>
        <begin position="288"/>
        <end position="309"/>
    </location>
</feature>
<dbReference type="EC" id="1.13.11.63" evidence="1"/>
<protein>
    <recommendedName>
        <fullName evidence="1">Probable beta-carotene 15,15'-dioxygenase</fullName>
        <ecNumber evidence="1">1.13.11.63</ecNumber>
    </recommendedName>
</protein>
<feature type="transmembrane region" description="Helical" evidence="1">
    <location>
        <begin position="51"/>
        <end position="68"/>
    </location>
</feature>
<dbReference type="Pfam" id="PF15461">
    <property type="entry name" value="BCD"/>
    <property type="match status" value="1"/>
</dbReference>
<dbReference type="GO" id="GO:0005506">
    <property type="term" value="F:iron ion binding"/>
    <property type="evidence" value="ECO:0007669"/>
    <property type="project" value="UniProtKB-UniRule"/>
</dbReference>
<dbReference type="EMBL" id="QPHM01000001">
    <property type="protein sequence ID" value="RCU46614.1"/>
    <property type="molecule type" value="Genomic_DNA"/>
</dbReference>
<dbReference type="NCBIfam" id="TIGR03753">
    <property type="entry name" value="blh_monoox"/>
    <property type="match status" value="1"/>
</dbReference>
<comment type="function">
    <text evidence="1">Catalyzes the cleavage of beta-carotene at its central double bond (15,15') to yield two molecules of all-trans-retinal.</text>
</comment>
<keyword evidence="1" id="KW-0472">Membrane</keyword>
<keyword evidence="1" id="KW-0408">Iron</keyword>
<comment type="caution">
    <text evidence="2">The sequence shown here is derived from an EMBL/GenBank/DDBJ whole genome shotgun (WGS) entry which is preliminary data.</text>
</comment>